<dbReference type="Proteomes" id="UP001219525">
    <property type="component" value="Unassembled WGS sequence"/>
</dbReference>
<name>A0AAD6YDU5_9AGAR</name>
<sequence>PRHLEIMAFESPPDARALKYVTSAAGLLTAARDLFLAILDAFRRRALHRDISVNNILVTNNQLLMVDWEIGRLFQEPSFAAEQGTVTGTLDTMSVGSLANWDPLPHDDLESAIYVLLKVLTKTFVPAVGQQSEWAVTLERYCWDDP</sequence>
<accession>A0AAD6YDU5</accession>
<dbReference type="Gene3D" id="1.10.510.10">
    <property type="entry name" value="Transferase(Phosphotransferase) domain 1"/>
    <property type="match status" value="1"/>
</dbReference>
<protein>
    <recommendedName>
        <fullName evidence="1">Fungal-type protein kinase domain-containing protein</fullName>
    </recommendedName>
</protein>
<dbReference type="InterPro" id="IPR011009">
    <property type="entry name" value="Kinase-like_dom_sf"/>
</dbReference>
<evidence type="ECO:0000313" key="3">
    <source>
        <dbReference type="Proteomes" id="UP001219525"/>
    </source>
</evidence>
<reference evidence="2" key="1">
    <citation type="submission" date="2023-03" db="EMBL/GenBank/DDBJ databases">
        <title>Massive genome expansion in bonnet fungi (Mycena s.s.) driven by repeated elements and novel gene families across ecological guilds.</title>
        <authorList>
            <consortium name="Lawrence Berkeley National Laboratory"/>
            <person name="Harder C.B."/>
            <person name="Miyauchi S."/>
            <person name="Viragh M."/>
            <person name="Kuo A."/>
            <person name="Thoen E."/>
            <person name="Andreopoulos B."/>
            <person name="Lu D."/>
            <person name="Skrede I."/>
            <person name="Drula E."/>
            <person name="Henrissat B."/>
            <person name="Morin E."/>
            <person name="Kohler A."/>
            <person name="Barry K."/>
            <person name="LaButti K."/>
            <person name="Morin E."/>
            <person name="Salamov A."/>
            <person name="Lipzen A."/>
            <person name="Mereny Z."/>
            <person name="Hegedus B."/>
            <person name="Baldrian P."/>
            <person name="Stursova M."/>
            <person name="Weitz H."/>
            <person name="Taylor A."/>
            <person name="Grigoriev I.V."/>
            <person name="Nagy L.G."/>
            <person name="Martin F."/>
            <person name="Kauserud H."/>
        </authorList>
    </citation>
    <scope>NUCLEOTIDE SEQUENCE</scope>
    <source>
        <strain evidence="2">9144</strain>
    </source>
</reference>
<evidence type="ECO:0000313" key="2">
    <source>
        <dbReference type="EMBL" id="KAJ7207892.1"/>
    </source>
</evidence>
<organism evidence="2 3">
    <name type="scientific">Mycena pura</name>
    <dbReference type="NCBI Taxonomy" id="153505"/>
    <lineage>
        <taxon>Eukaryota</taxon>
        <taxon>Fungi</taxon>
        <taxon>Dikarya</taxon>
        <taxon>Basidiomycota</taxon>
        <taxon>Agaricomycotina</taxon>
        <taxon>Agaricomycetes</taxon>
        <taxon>Agaricomycetidae</taxon>
        <taxon>Agaricales</taxon>
        <taxon>Marasmiineae</taxon>
        <taxon>Mycenaceae</taxon>
        <taxon>Mycena</taxon>
    </lineage>
</organism>
<feature type="domain" description="Fungal-type protein kinase" evidence="1">
    <location>
        <begin position="14"/>
        <end position="119"/>
    </location>
</feature>
<evidence type="ECO:0000259" key="1">
    <source>
        <dbReference type="Pfam" id="PF17667"/>
    </source>
</evidence>
<feature type="non-terminal residue" evidence="2">
    <location>
        <position position="1"/>
    </location>
</feature>
<dbReference type="EMBL" id="JARJCW010000035">
    <property type="protein sequence ID" value="KAJ7207892.1"/>
    <property type="molecule type" value="Genomic_DNA"/>
</dbReference>
<comment type="caution">
    <text evidence="2">The sequence shown here is derived from an EMBL/GenBank/DDBJ whole genome shotgun (WGS) entry which is preliminary data.</text>
</comment>
<dbReference type="InterPro" id="IPR040976">
    <property type="entry name" value="Pkinase_fungal"/>
</dbReference>
<dbReference type="SUPFAM" id="SSF56112">
    <property type="entry name" value="Protein kinase-like (PK-like)"/>
    <property type="match status" value="1"/>
</dbReference>
<keyword evidence="3" id="KW-1185">Reference proteome</keyword>
<dbReference type="Pfam" id="PF17667">
    <property type="entry name" value="Pkinase_fungal"/>
    <property type="match status" value="1"/>
</dbReference>
<feature type="non-terminal residue" evidence="2">
    <location>
        <position position="146"/>
    </location>
</feature>
<gene>
    <name evidence="2" type="ORF">GGX14DRAFT_454725</name>
</gene>
<proteinExistence type="predicted"/>
<dbReference type="AlphaFoldDB" id="A0AAD6YDU5"/>